<evidence type="ECO:0000313" key="1">
    <source>
        <dbReference type="EMBL" id="CQD22271.1"/>
    </source>
</evidence>
<keyword evidence="2" id="KW-1185">Reference proteome</keyword>
<evidence type="ECO:0008006" key="3">
    <source>
        <dbReference type="Google" id="ProtNLM"/>
    </source>
</evidence>
<accession>A0A0U1DSV6</accession>
<dbReference type="Gene3D" id="3.40.1350.10">
    <property type="match status" value="1"/>
</dbReference>
<gene>
    <name evidence="1" type="ORF">BN000_05552</name>
</gene>
<sequence>MPATRLASLGIFETSHLERWVVDHPEVLGDNVLIVTTQYGKWSSNSGDLAKERLDILGLDSSGQLVVVELKRGIDQNVHMQAITYAALVAGFNKATLADAHAEYLNRTVDSEKVSVAEAAEALNEHVDGTWDDDVLTVPKIILLAEDFTAQTYTTVTWLSNLTPNLSIEMHTVNAFVFEGQQPCIVFRRLFPAVDPSTRVLTPGVAVATAASVATKIAEKKRRIRSTYILHDTGAIPEGEQIILDLRTWIDPQLAAAVDAWVAEDPRRGRATWVSDRELNRLGFDAGFIVEASPAGDAWR</sequence>
<dbReference type="EMBL" id="CTEC01000002">
    <property type="protein sequence ID" value="CQD22271.1"/>
    <property type="molecule type" value="Genomic_DNA"/>
</dbReference>
<organism evidence="1 2">
    <name type="scientific">Mycobacterium europaeum</name>
    <dbReference type="NCBI Taxonomy" id="761804"/>
    <lineage>
        <taxon>Bacteria</taxon>
        <taxon>Bacillati</taxon>
        <taxon>Actinomycetota</taxon>
        <taxon>Actinomycetes</taxon>
        <taxon>Mycobacteriales</taxon>
        <taxon>Mycobacteriaceae</taxon>
        <taxon>Mycobacterium</taxon>
        <taxon>Mycobacterium simiae complex</taxon>
    </lineage>
</organism>
<dbReference type="InterPro" id="IPR011856">
    <property type="entry name" value="tRNA_endonuc-like_dom_sf"/>
</dbReference>
<evidence type="ECO:0000313" key="2">
    <source>
        <dbReference type="Proteomes" id="UP000199601"/>
    </source>
</evidence>
<name>A0A0U1DSV6_9MYCO</name>
<dbReference type="Proteomes" id="UP000199601">
    <property type="component" value="Unassembled WGS sequence"/>
</dbReference>
<reference evidence="2" key="1">
    <citation type="submission" date="2015-03" db="EMBL/GenBank/DDBJ databases">
        <authorList>
            <person name="Urmite Genomes"/>
        </authorList>
    </citation>
    <scope>NUCLEOTIDE SEQUENCE [LARGE SCALE GENOMIC DNA]</scope>
    <source>
        <strain evidence="2">CSUR P1344</strain>
    </source>
</reference>
<dbReference type="AlphaFoldDB" id="A0A0U1DSV6"/>
<proteinExistence type="predicted"/>
<protein>
    <recommendedName>
        <fullName evidence="3">Endonuclease NucS</fullName>
    </recommendedName>
</protein>
<dbReference type="GO" id="GO:0003676">
    <property type="term" value="F:nucleic acid binding"/>
    <property type="evidence" value="ECO:0007669"/>
    <property type="project" value="InterPro"/>
</dbReference>